<organism evidence="1 2">
    <name type="scientific">Naganishia liquefaciens</name>
    <dbReference type="NCBI Taxonomy" id="104408"/>
    <lineage>
        <taxon>Eukaryota</taxon>
        <taxon>Fungi</taxon>
        <taxon>Dikarya</taxon>
        <taxon>Basidiomycota</taxon>
        <taxon>Agaricomycotina</taxon>
        <taxon>Tremellomycetes</taxon>
        <taxon>Filobasidiales</taxon>
        <taxon>Filobasidiaceae</taxon>
        <taxon>Naganishia</taxon>
    </lineage>
</organism>
<accession>A0A8H3TW56</accession>
<sequence>MKPSATPGQPLLKILQPVASLQTETDSMISSCIRESVTEKAIDLSSFTTFGEYAKDLYASPDRLVDAAQNGEVARSSESIEVSDALGTADDPIVLSPNLSPVSLLIPISPVIHAVDSPKVALAMTTPLVQPVPQTSQVAPPDGQAANYPSRSLPSLRNALGLIISPERYPASRRVSFGRVLVFQPFHVPQAFQASDQTFTPRGQCMYQLAGARAQEALGHGLNGGPLYHCVQRLHEDFNISDAAVRCAMLVSIDCVGFMIPLAVLQKAR</sequence>
<comment type="caution">
    <text evidence="1">The sequence shown here is derived from an EMBL/GenBank/DDBJ whole genome shotgun (WGS) entry which is preliminary data.</text>
</comment>
<keyword evidence="2" id="KW-1185">Reference proteome</keyword>
<name>A0A8H3TW56_9TREE</name>
<dbReference type="AlphaFoldDB" id="A0A8H3TW56"/>
<proteinExistence type="predicted"/>
<protein>
    <submittedName>
        <fullName evidence="1">Uncharacterized protein</fullName>
    </submittedName>
</protein>
<dbReference type="Proteomes" id="UP000620104">
    <property type="component" value="Unassembled WGS sequence"/>
</dbReference>
<reference evidence="1" key="1">
    <citation type="submission" date="2020-07" db="EMBL/GenBank/DDBJ databases">
        <title>Draft Genome Sequence of a Deep-Sea Yeast, Naganishia (Cryptococcus) liquefaciens strain N6.</title>
        <authorList>
            <person name="Han Y.W."/>
            <person name="Kajitani R."/>
            <person name="Morimoto H."/>
            <person name="Parhat M."/>
            <person name="Tsubouchi H."/>
            <person name="Bakenova O."/>
            <person name="Ogata M."/>
            <person name="Argunhan B."/>
            <person name="Aoki R."/>
            <person name="Kajiwara S."/>
            <person name="Itoh T."/>
            <person name="Iwasaki H."/>
        </authorList>
    </citation>
    <scope>NUCLEOTIDE SEQUENCE</scope>
    <source>
        <strain evidence="1">N6</strain>
    </source>
</reference>
<evidence type="ECO:0000313" key="2">
    <source>
        <dbReference type="Proteomes" id="UP000620104"/>
    </source>
</evidence>
<dbReference type="EMBL" id="BLZA01000030">
    <property type="protein sequence ID" value="GHJ88169.1"/>
    <property type="molecule type" value="Genomic_DNA"/>
</dbReference>
<evidence type="ECO:0000313" key="1">
    <source>
        <dbReference type="EMBL" id="GHJ88169.1"/>
    </source>
</evidence>
<gene>
    <name evidence="1" type="ORF">NliqN6_4571</name>
</gene>